<accession>A0A8X6KHR4</accession>
<keyword evidence="4" id="KW-1185">Reference proteome</keyword>
<dbReference type="OrthoDB" id="6478546at2759"/>
<evidence type="ECO:0000259" key="2">
    <source>
        <dbReference type="PROSITE" id="PS50144"/>
    </source>
</evidence>
<dbReference type="SMART" id="SM00225">
    <property type="entry name" value="BTB"/>
    <property type="match status" value="1"/>
</dbReference>
<dbReference type="CDD" id="cd18186">
    <property type="entry name" value="BTB_POZ_ZBTB_KLHL-like"/>
    <property type="match status" value="1"/>
</dbReference>
<feature type="domain" description="MATH" evidence="2">
    <location>
        <begin position="10"/>
        <end position="133"/>
    </location>
</feature>
<dbReference type="Gene3D" id="3.30.710.10">
    <property type="entry name" value="Potassium Channel Kv1.1, Chain A"/>
    <property type="match status" value="1"/>
</dbReference>
<feature type="domain" description="BTB" evidence="1">
    <location>
        <begin position="328"/>
        <end position="395"/>
    </location>
</feature>
<dbReference type="InterPro" id="IPR008974">
    <property type="entry name" value="TRAF-like"/>
</dbReference>
<dbReference type="Pfam" id="PF00651">
    <property type="entry name" value="BTB"/>
    <property type="match status" value="1"/>
</dbReference>
<dbReference type="SUPFAM" id="SSF54695">
    <property type="entry name" value="POZ domain"/>
    <property type="match status" value="1"/>
</dbReference>
<evidence type="ECO:0000259" key="1">
    <source>
        <dbReference type="PROSITE" id="PS50097"/>
    </source>
</evidence>
<sequence length="489" mass="56306">MCTNEYVNCEYVFNWEIKNFSFCWQIENEKICSPDFSTELIENTEWTCGLYPKGEDGYSVGCYLIRMADDKGPLLIDIDYDIIFLNANSSVLEECCNCKYTYSKGSSNNGYPQFMAKKDIILPHDTLIIRCKLRRSCEKTTNVVEQFARTVIRVDQKLYDWNISEFRKMKPDEKKSISIKLTSRKDLLSLDLFLSAGEYFEKIVLVSISSSLKSIKFVTVKLFLKDTEGNTVECGQKEFCSGEVENFKIIPLTFAKNKLIRKKDLYLKDDQLSLCCVTAFTTGIAFEGIGRTISGNFNRRDEDNKILQKNILSLKDDVKSLYNDPALSDMTLCTETKSYPAHIAILCARSPVFKAMFSSDMKESIRRKVDILDLNDDTVQRMLLYMYTDTLENLQWESALSLYKAADKYNVVSLRNQCVSFIERHLTPINVCEVLALADRHQDEDFKSILQNYIVNNQGEVLDLKEWKLFVKSNSELAAESLLKICMED</sequence>
<comment type="caution">
    <text evidence="3">The sequence shown here is derived from an EMBL/GenBank/DDBJ whole genome shotgun (WGS) entry which is preliminary data.</text>
</comment>
<dbReference type="Proteomes" id="UP000887116">
    <property type="component" value="Unassembled WGS sequence"/>
</dbReference>
<protein>
    <submittedName>
        <fullName evidence="3">TD and POZ domain-containing protein 1</fullName>
    </submittedName>
</protein>
<evidence type="ECO:0000313" key="3">
    <source>
        <dbReference type="EMBL" id="GFQ72258.1"/>
    </source>
</evidence>
<gene>
    <name evidence="3" type="primary">Tdpoz1</name>
    <name evidence="3" type="ORF">TNCT_236361</name>
</gene>
<dbReference type="Pfam" id="PF22486">
    <property type="entry name" value="MATH_2"/>
    <property type="match status" value="1"/>
</dbReference>
<evidence type="ECO:0000313" key="4">
    <source>
        <dbReference type="Proteomes" id="UP000887116"/>
    </source>
</evidence>
<dbReference type="InterPro" id="IPR011333">
    <property type="entry name" value="SKP1/BTB/POZ_sf"/>
</dbReference>
<dbReference type="Gene3D" id="1.25.40.420">
    <property type="match status" value="1"/>
</dbReference>
<name>A0A8X6KHR4_TRICU</name>
<dbReference type="PANTHER" id="PTHR24413">
    <property type="entry name" value="SPECKLE-TYPE POZ PROTEIN"/>
    <property type="match status" value="1"/>
</dbReference>
<dbReference type="SUPFAM" id="SSF49599">
    <property type="entry name" value="TRAF domain-like"/>
    <property type="match status" value="1"/>
</dbReference>
<dbReference type="PROSITE" id="PS50144">
    <property type="entry name" value="MATH"/>
    <property type="match status" value="1"/>
</dbReference>
<dbReference type="InterPro" id="IPR000210">
    <property type="entry name" value="BTB/POZ_dom"/>
</dbReference>
<proteinExistence type="predicted"/>
<reference evidence="3" key="1">
    <citation type="submission" date="2020-07" db="EMBL/GenBank/DDBJ databases">
        <title>Multicomponent nature underlies the extraordinary mechanical properties of spider dragline silk.</title>
        <authorList>
            <person name="Kono N."/>
            <person name="Nakamura H."/>
            <person name="Mori M."/>
            <person name="Yoshida Y."/>
            <person name="Ohtoshi R."/>
            <person name="Malay A.D."/>
            <person name="Moran D.A.P."/>
            <person name="Tomita M."/>
            <person name="Numata K."/>
            <person name="Arakawa K."/>
        </authorList>
    </citation>
    <scope>NUCLEOTIDE SEQUENCE</scope>
</reference>
<dbReference type="EMBL" id="BMAO01031091">
    <property type="protein sequence ID" value="GFQ72258.1"/>
    <property type="molecule type" value="Genomic_DNA"/>
</dbReference>
<dbReference type="GO" id="GO:0030163">
    <property type="term" value="P:protein catabolic process"/>
    <property type="evidence" value="ECO:0007669"/>
    <property type="project" value="UniProtKB-ARBA"/>
</dbReference>
<dbReference type="PROSITE" id="PS50097">
    <property type="entry name" value="BTB"/>
    <property type="match status" value="1"/>
</dbReference>
<dbReference type="AlphaFoldDB" id="A0A8X6KHR4"/>
<dbReference type="Gene3D" id="2.60.210.10">
    <property type="entry name" value="Apoptosis, Tumor Necrosis Factor Receptor Associated Protein 2, Chain A"/>
    <property type="match status" value="1"/>
</dbReference>
<organism evidence="3 4">
    <name type="scientific">Trichonephila clavata</name>
    <name type="common">Joro spider</name>
    <name type="synonym">Nephila clavata</name>
    <dbReference type="NCBI Taxonomy" id="2740835"/>
    <lineage>
        <taxon>Eukaryota</taxon>
        <taxon>Metazoa</taxon>
        <taxon>Ecdysozoa</taxon>
        <taxon>Arthropoda</taxon>
        <taxon>Chelicerata</taxon>
        <taxon>Arachnida</taxon>
        <taxon>Araneae</taxon>
        <taxon>Araneomorphae</taxon>
        <taxon>Entelegynae</taxon>
        <taxon>Araneoidea</taxon>
        <taxon>Nephilidae</taxon>
        <taxon>Trichonephila</taxon>
    </lineage>
</organism>
<dbReference type="InterPro" id="IPR002083">
    <property type="entry name" value="MATH/TRAF_dom"/>
</dbReference>